<dbReference type="RefSeq" id="WP_002842722.1">
    <property type="nucleotide sequence ID" value="NZ_CAMPYD010000002.1"/>
</dbReference>
<evidence type="ECO:0000256" key="8">
    <source>
        <dbReference type="ARBA" id="ARBA00029346"/>
    </source>
</evidence>
<dbReference type="NCBIfam" id="TIGR01510">
    <property type="entry name" value="coaD_prev_kdtB"/>
    <property type="match status" value="1"/>
</dbReference>
<dbReference type="EMBL" id="LSQZ01000018">
    <property type="protein sequence ID" value="KXI13740.1"/>
    <property type="molecule type" value="Genomic_DNA"/>
</dbReference>
<keyword evidence="7 9" id="KW-0173">Coenzyme A biosynthesis</keyword>
<dbReference type="PRINTS" id="PR01020">
    <property type="entry name" value="LPSBIOSNTHSS"/>
</dbReference>
<dbReference type="InterPro" id="IPR014729">
    <property type="entry name" value="Rossmann-like_a/b/a_fold"/>
</dbReference>
<evidence type="ECO:0000256" key="5">
    <source>
        <dbReference type="ARBA" id="ARBA00022840"/>
    </source>
</evidence>
<feature type="binding site" evidence="9">
    <location>
        <position position="76"/>
    </location>
    <ligand>
        <name>substrate</name>
    </ligand>
</feature>
<gene>
    <name evidence="9 12" type="primary">coaD</name>
    <name evidence="11" type="ORF">HMPREF3195_00543</name>
    <name evidence="12" type="ORF">NCTC11460_01315</name>
</gene>
<dbReference type="STRING" id="1261.HMPREF3195_00543"/>
<reference evidence="11 13" key="1">
    <citation type="submission" date="2016-02" db="EMBL/GenBank/DDBJ databases">
        <authorList>
            <person name="Wen L."/>
            <person name="He K."/>
            <person name="Yang H."/>
        </authorList>
    </citation>
    <scope>NUCLEOTIDE SEQUENCE [LARGE SCALE GENOMIC DNA]</scope>
    <source>
        <strain evidence="11 13">MJR8628A</strain>
    </source>
</reference>
<dbReference type="SUPFAM" id="SSF52374">
    <property type="entry name" value="Nucleotidylyl transferase"/>
    <property type="match status" value="1"/>
</dbReference>
<evidence type="ECO:0000256" key="4">
    <source>
        <dbReference type="ARBA" id="ARBA00022741"/>
    </source>
</evidence>
<feature type="site" description="Transition state stabilizer" evidence="9">
    <location>
        <position position="20"/>
    </location>
</feature>
<dbReference type="GO" id="GO:0005524">
    <property type="term" value="F:ATP binding"/>
    <property type="evidence" value="ECO:0007669"/>
    <property type="project" value="UniProtKB-KW"/>
</dbReference>
<feature type="binding site" evidence="9">
    <location>
        <position position="44"/>
    </location>
    <ligand>
        <name>substrate</name>
    </ligand>
</feature>
<keyword evidence="6 9" id="KW-0460">Magnesium</keyword>
<evidence type="ECO:0000313" key="12">
    <source>
        <dbReference type="EMBL" id="SUB61383.1"/>
    </source>
</evidence>
<dbReference type="Gene3D" id="3.40.50.620">
    <property type="entry name" value="HUPs"/>
    <property type="match status" value="1"/>
</dbReference>
<keyword evidence="3 9" id="KW-0548">Nucleotidyltransferase</keyword>
<dbReference type="eggNOG" id="COG0669">
    <property type="taxonomic scope" value="Bacteria"/>
</dbReference>
<dbReference type="InterPro" id="IPR001980">
    <property type="entry name" value="PPAT"/>
</dbReference>
<protein>
    <recommendedName>
        <fullName evidence="9">Phosphopantetheine adenylyltransferase</fullName>
        <ecNumber evidence="9">2.7.7.3</ecNumber>
    </recommendedName>
    <alternativeName>
        <fullName evidence="9">Dephospho-CoA pyrophosphorylase</fullName>
    </alternativeName>
    <alternativeName>
        <fullName evidence="9">Pantetheine-phosphate adenylyltransferase</fullName>
        <shortName evidence="9">PPAT</shortName>
    </alternativeName>
</protein>
<evidence type="ECO:0000256" key="3">
    <source>
        <dbReference type="ARBA" id="ARBA00022695"/>
    </source>
</evidence>
<feature type="binding site" evidence="9">
    <location>
        <position position="12"/>
    </location>
    <ligand>
        <name>substrate</name>
    </ligand>
</feature>
<dbReference type="EC" id="2.7.7.3" evidence="9"/>
<evidence type="ECO:0000256" key="7">
    <source>
        <dbReference type="ARBA" id="ARBA00022993"/>
    </source>
</evidence>
<feature type="binding site" evidence="9">
    <location>
        <begin position="12"/>
        <end position="13"/>
    </location>
    <ligand>
        <name>ATP</name>
        <dbReference type="ChEBI" id="CHEBI:30616"/>
    </ligand>
</feature>
<evidence type="ECO:0000256" key="2">
    <source>
        <dbReference type="ARBA" id="ARBA00022679"/>
    </source>
</evidence>
<dbReference type="CDD" id="cd02163">
    <property type="entry name" value="PPAT"/>
    <property type="match status" value="1"/>
</dbReference>
<dbReference type="InterPro" id="IPR004821">
    <property type="entry name" value="Cyt_trans-like"/>
</dbReference>
<comment type="pathway">
    <text evidence="9">Cofactor biosynthesis; coenzyme A biosynthesis; CoA from (R)-pantothenate: step 4/5.</text>
</comment>
<proteinExistence type="inferred from homology"/>
<dbReference type="Proteomes" id="UP000070326">
    <property type="component" value="Unassembled WGS sequence"/>
</dbReference>
<comment type="catalytic activity">
    <reaction evidence="8 9">
        <text>(R)-4'-phosphopantetheine + ATP + H(+) = 3'-dephospho-CoA + diphosphate</text>
        <dbReference type="Rhea" id="RHEA:19801"/>
        <dbReference type="ChEBI" id="CHEBI:15378"/>
        <dbReference type="ChEBI" id="CHEBI:30616"/>
        <dbReference type="ChEBI" id="CHEBI:33019"/>
        <dbReference type="ChEBI" id="CHEBI:57328"/>
        <dbReference type="ChEBI" id="CHEBI:61723"/>
        <dbReference type="EC" id="2.7.7.3"/>
    </reaction>
</comment>
<dbReference type="GO" id="GO:0004595">
    <property type="term" value="F:pantetheine-phosphate adenylyltransferase activity"/>
    <property type="evidence" value="ECO:0007669"/>
    <property type="project" value="UniProtKB-UniRule"/>
</dbReference>
<feature type="domain" description="Cytidyltransferase-like" evidence="10">
    <location>
        <begin position="8"/>
        <end position="136"/>
    </location>
</feature>
<dbReference type="NCBIfam" id="TIGR00125">
    <property type="entry name" value="cyt_tran_rel"/>
    <property type="match status" value="1"/>
</dbReference>
<dbReference type="Pfam" id="PF01467">
    <property type="entry name" value="CTP_transf_like"/>
    <property type="match status" value="1"/>
</dbReference>
<dbReference type="Proteomes" id="UP000255101">
    <property type="component" value="Unassembled WGS sequence"/>
</dbReference>
<feature type="binding site" evidence="9">
    <location>
        <begin position="91"/>
        <end position="93"/>
    </location>
    <ligand>
        <name>ATP</name>
        <dbReference type="ChEBI" id="CHEBI:30616"/>
    </ligand>
</feature>
<evidence type="ECO:0000313" key="14">
    <source>
        <dbReference type="Proteomes" id="UP000255101"/>
    </source>
</evidence>
<evidence type="ECO:0000256" key="6">
    <source>
        <dbReference type="ARBA" id="ARBA00022842"/>
    </source>
</evidence>
<dbReference type="EMBL" id="UGTB01000004">
    <property type="protein sequence ID" value="SUB61383.1"/>
    <property type="molecule type" value="Genomic_DNA"/>
</dbReference>
<name>A0A135YWI1_9FIRM</name>
<evidence type="ECO:0000256" key="9">
    <source>
        <dbReference type="HAMAP-Rule" id="MF_00151"/>
    </source>
</evidence>
<dbReference type="GO" id="GO:0005737">
    <property type="term" value="C:cytoplasm"/>
    <property type="evidence" value="ECO:0007669"/>
    <property type="project" value="UniProtKB-SubCell"/>
</dbReference>
<comment type="similarity">
    <text evidence="9">Belongs to the bacterial CoaD family.</text>
</comment>
<sequence length="165" mass="18661">MSKSIKAIFAGSFDPVTNGHVDIIERASKLFDELKIGVLINPNKNSLFTIEERMNLIKEATCHIDNVEIIFFEGLLIDYCKQNDISVLVRGVRSAADVDYELQMAHMNKELCTDIETVILPTNTKYSFVSSSLIKEVLHFNAEIKNLVPACVLRELSKKNNKKDK</sequence>
<dbReference type="HAMAP" id="MF_00151">
    <property type="entry name" value="PPAT_bact"/>
    <property type="match status" value="1"/>
</dbReference>
<evidence type="ECO:0000313" key="13">
    <source>
        <dbReference type="Proteomes" id="UP000070326"/>
    </source>
</evidence>
<keyword evidence="2 9" id="KW-0808">Transferase</keyword>
<evidence type="ECO:0000259" key="10">
    <source>
        <dbReference type="Pfam" id="PF01467"/>
    </source>
</evidence>
<reference evidence="12 14" key="2">
    <citation type="submission" date="2018-06" db="EMBL/GenBank/DDBJ databases">
        <authorList>
            <consortium name="Pathogen Informatics"/>
            <person name="Doyle S."/>
        </authorList>
    </citation>
    <scope>NUCLEOTIDE SEQUENCE [LARGE SCALE GENOMIC DNA]</scope>
    <source>
        <strain evidence="12 14">NCTC11460</strain>
    </source>
</reference>
<feature type="binding site" evidence="9">
    <location>
        <position position="90"/>
    </location>
    <ligand>
        <name>substrate</name>
    </ligand>
</feature>
<dbReference type="PANTHER" id="PTHR21342">
    <property type="entry name" value="PHOSPHOPANTETHEINE ADENYLYLTRANSFERASE"/>
    <property type="match status" value="1"/>
</dbReference>
<comment type="subcellular location">
    <subcellularLocation>
        <location evidence="9">Cytoplasm</location>
    </subcellularLocation>
</comment>
<dbReference type="AlphaFoldDB" id="A0A135YWI1"/>
<dbReference type="GO" id="GO:0015937">
    <property type="term" value="P:coenzyme A biosynthetic process"/>
    <property type="evidence" value="ECO:0007669"/>
    <property type="project" value="UniProtKB-UniRule"/>
</dbReference>
<organism evidence="11 13">
    <name type="scientific">Peptostreptococcus anaerobius</name>
    <dbReference type="NCBI Taxonomy" id="1261"/>
    <lineage>
        <taxon>Bacteria</taxon>
        <taxon>Bacillati</taxon>
        <taxon>Bacillota</taxon>
        <taxon>Clostridia</taxon>
        <taxon>Peptostreptococcales</taxon>
        <taxon>Peptostreptococcaceae</taxon>
        <taxon>Peptostreptococcus</taxon>
    </lineage>
</organism>
<comment type="subunit">
    <text evidence="9">Homohexamer.</text>
</comment>
<keyword evidence="4 9" id="KW-0547">Nucleotide-binding</keyword>
<comment type="cofactor">
    <cofactor evidence="9">
        <name>Mg(2+)</name>
        <dbReference type="ChEBI" id="CHEBI:18420"/>
    </cofactor>
</comment>
<comment type="function">
    <text evidence="9">Reversibly transfers an adenylyl group from ATP to 4'-phosphopantetheine, yielding dephospho-CoA (dPCoA) and pyrophosphate.</text>
</comment>
<feature type="binding site" evidence="9">
    <location>
        <begin position="126"/>
        <end position="132"/>
    </location>
    <ligand>
        <name>ATP</name>
        <dbReference type="ChEBI" id="CHEBI:30616"/>
    </ligand>
</feature>
<dbReference type="GeneID" id="79841941"/>
<dbReference type="UniPathway" id="UPA00241">
    <property type="reaction ID" value="UER00355"/>
</dbReference>
<accession>A0A135YWI1</accession>
<keyword evidence="5 9" id="KW-0067">ATP-binding</keyword>
<keyword evidence="1 9" id="KW-0963">Cytoplasm</keyword>
<evidence type="ECO:0000256" key="1">
    <source>
        <dbReference type="ARBA" id="ARBA00022490"/>
    </source>
</evidence>
<dbReference type="PATRIC" id="fig|1261.3.peg.1196"/>
<dbReference type="PANTHER" id="PTHR21342:SF1">
    <property type="entry name" value="PHOSPHOPANTETHEINE ADENYLYLTRANSFERASE"/>
    <property type="match status" value="1"/>
</dbReference>
<feature type="binding site" evidence="9">
    <location>
        <position position="20"/>
    </location>
    <ligand>
        <name>ATP</name>
        <dbReference type="ChEBI" id="CHEBI:30616"/>
    </ligand>
</feature>
<evidence type="ECO:0000313" key="11">
    <source>
        <dbReference type="EMBL" id="KXI13740.1"/>
    </source>
</evidence>
<feature type="binding site" evidence="9">
    <location>
        <position position="101"/>
    </location>
    <ligand>
        <name>ATP</name>
        <dbReference type="ChEBI" id="CHEBI:30616"/>
    </ligand>
</feature>